<gene>
    <name evidence="3" type="ORF">K6T50_15000</name>
</gene>
<dbReference type="KEGG" id="hmp:K6T50_15000"/>
<name>A0A8T8WCH9_9EURY</name>
<evidence type="ECO:0000259" key="2">
    <source>
        <dbReference type="Pfam" id="PF25934"/>
    </source>
</evidence>
<evidence type="ECO:0000313" key="3">
    <source>
        <dbReference type="EMBL" id="QZP37560.1"/>
    </source>
</evidence>
<protein>
    <recommendedName>
        <fullName evidence="2">DUF7979 domain-containing protein</fullName>
    </recommendedName>
</protein>
<evidence type="ECO:0000313" key="4">
    <source>
        <dbReference type="Proteomes" id="UP000826254"/>
    </source>
</evidence>
<dbReference type="EMBL" id="CP081958">
    <property type="protein sequence ID" value="QZP37560.1"/>
    <property type="molecule type" value="Genomic_DNA"/>
</dbReference>
<accession>A0A8T8WCH9</accession>
<organism evidence="3 4">
    <name type="scientific">Halobaculum magnesiiphilum</name>
    <dbReference type="NCBI Taxonomy" id="1017351"/>
    <lineage>
        <taxon>Archaea</taxon>
        <taxon>Methanobacteriati</taxon>
        <taxon>Methanobacteriota</taxon>
        <taxon>Stenosarchaea group</taxon>
        <taxon>Halobacteria</taxon>
        <taxon>Halobacteriales</taxon>
        <taxon>Haloferacaceae</taxon>
        <taxon>Halobaculum</taxon>
    </lineage>
</organism>
<proteinExistence type="predicted"/>
<dbReference type="InterPro" id="IPR058285">
    <property type="entry name" value="DUF7979"/>
</dbReference>
<dbReference type="RefSeq" id="WP_222607369.1">
    <property type="nucleotide sequence ID" value="NZ_CP081958.1"/>
</dbReference>
<dbReference type="AlphaFoldDB" id="A0A8T8WCH9"/>
<evidence type="ECO:0000256" key="1">
    <source>
        <dbReference type="SAM" id="MobiDB-lite"/>
    </source>
</evidence>
<reference evidence="3 4" key="1">
    <citation type="journal article" date="2021" name="Int. J. Syst. Evol. Microbiol.">
        <title>Halobaculum halophilum sp. nov. and Halobaculum salinum sp. nov., isolated from salt lake and saline soil.</title>
        <authorList>
            <person name="Cui H.L."/>
            <person name="Shi X.W."/>
            <person name="Yin X.M."/>
            <person name="Yang X.Y."/>
            <person name="Hou J."/>
            <person name="Zhu L."/>
        </authorList>
    </citation>
    <scope>NUCLEOTIDE SEQUENCE [LARGE SCALE GENOMIC DNA]</scope>
    <source>
        <strain evidence="3 4">NBRC 109044</strain>
    </source>
</reference>
<sequence>MSRNGPKLTVRHAESVAEEATVRHVDQLSERALADFLALIAGERRSVPDLDAGEVVVHTSYYRVVGAGRTRWTADAAASDDGVTVASDGGERATDTR</sequence>
<keyword evidence="4" id="KW-1185">Reference proteome</keyword>
<dbReference type="Pfam" id="PF25934">
    <property type="entry name" value="DUF7979"/>
    <property type="match status" value="1"/>
</dbReference>
<feature type="domain" description="DUF7979" evidence="2">
    <location>
        <begin position="6"/>
        <end position="64"/>
    </location>
</feature>
<feature type="region of interest" description="Disordered" evidence="1">
    <location>
        <begin position="78"/>
        <end position="97"/>
    </location>
</feature>
<dbReference type="Proteomes" id="UP000826254">
    <property type="component" value="Chromosome"/>
</dbReference>
<dbReference type="GeneID" id="67179476"/>